<protein>
    <submittedName>
        <fullName evidence="2">Uncharacterized protein</fullName>
    </submittedName>
</protein>
<evidence type="ECO:0000313" key="2">
    <source>
        <dbReference type="EMBL" id="KKS46435.1"/>
    </source>
</evidence>
<evidence type="ECO:0000256" key="1">
    <source>
        <dbReference type="SAM" id="MobiDB-lite"/>
    </source>
</evidence>
<name>A0A0G0ZCH3_9BACT</name>
<dbReference type="Proteomes" id="UP000034320">
    <property type="component" value="Unassembled WGS sequence"/>
</dbReference>
<proteinExistence type="predicted"/>
<feature type="region of interest" description="Disordered" evidence="1">
    <location>
        <begin position="35"/>
        <end position="90"/>
    </location>
</feature>
<gene>
    <name evidence="2" type="ORF">UV09_C0017G0023</name>
</gene>
<dbReference type="EMBL" id="LCDD01000017">
    <property type="protein sequence ID" value="KKS46435.1"/>
    <property type="molecule type" value="Genomic_DNA"/>
</dbReference>
<comment type="caution">
    <text evidence="2">The sequence shown here is derived from an EMBL/GenBank/DDBJ whole genome shotgun (WGS) entry which is preliminary data.</text>
</comment>
<dbReference type="AlphaFoldDB" id="A0A0G0ZCH3"/>
<sequence>MGKKIIILILFLSFSFFLYDSALADWWDRPDSRPTQPGVERFLPTVPPQPDSPSPTKKVTPTSPPNGGPEVTPTGVLNGDGGSTDDDPCAPGKAYSGEYCGWSPRIGEGGGGSAASVASVGGPAVSGLSETSGEEAGISDIMLLAGILCLMLYAKSKLNPDIERKLIGKKSRP</sequence>
<organism evidence="2 3">
    <name type="scientific">Candidatus Gottesmanbacteria bacterium GW2011_GWA2_42_18</name>
    <dbReference type="NCBI Taxonomy" id="1618442"/>
    <lineage>
        <taxon>Bacteria</taxon>
        <taxon>Candidatus Gottesmaniibacteriota</taxon>
    </lineage>
</organism>
<accession>A0A0G0ZCH3</accession>
<reference evidence="2 3" key="1">
    <citation type="journal article" date="2015" name="Nature">
        <title>rRNA introns, odd ribosomes, and small enigmatic genomes across a large radiation of phyla.</title>
        <authorList>
            <person name="Brown C.T."/>
            <person name="Hug L.A."/>
            <person name="Thomas B.C."/>
            <person name="Sharon I."/>
            <person name="Castelle C.J."/>
            <person name="Singh A."/>
            <person name="Wilkins M.J."/>
            <person name="Williams K.H."/>
            <person name="Banfield J.F."/>
        </authorList>
    </citation>
    <scope>NUCLEOTIDE SEQUENCE [LARGE SCALE GENOMIC DNA]</scope>
</reference>
<evidence type="ECO:0000313" key="3">
    <source>
        <dbReference type="Proteomes" id="UP000034320"/>
    </source>
</evidence>